<dbReference type="PROSITE" id="PS00188">
    <property type="entry name" value="BIOTIN"/>
    <property type="match status" value="1"/>
</dbReference>
<dbReference type="GO" id="GO:0006633">
    <property type="term" value="P:fatty acid biosynthetic process"/>
    <property type="evidence" value="ECO:0007669"/>
    <property type="project" value="UniProtKB-UniPathway"/>
</dbReference>
<dbReference type="EMBL" id="FNYW01000001">
    <property type="protein sequence ID" value="SEI48510.1"/>
    <property type="molecule type" value="Genomic_DNA"/>
</dbReference>
<feature type="compositionally biased region" description="Polar residues" evidence="9">
    <location>
        <begin position="39"/>
        <end position="63"/>
    </location>
</feature>
<dbReference type="NCBIfam" id="TIGR00531">
    <property type="entry name" value="BCCP"/>
    <property type="match status" value="1"/>
</dbReference>
<dbReference type="InterPro" id="IPR000089">
    <property type="entry name" value="Biotin_lipoyl"/>
</dbReference>
<dbReference type="PANTHER" id="PTHR45266:SF3">
    <property type="entry name" value="OXALOACETATE DECARBOXYLASE ALPHA CHAIN"/>
    <property type="match status" value="1"/>
</dbReference>
<evidence type="ECO:0000256" key="6">
    <source>
        <dbReference type="ARBA" id="ARBA00023160"/>
    </source>
</evidence>
<keyword evidence="5 8" id="KW-0443">Lipid metabolism</keyword>
<name>A0A1H6R9Q5_9LACT</name>
<dbReference type="PROSITE" id="PS50968">
    <property type="entry name" value="BIOTINYL_LIPOYL"/>
    <property type="match status" value="1"/>
</dbReference>
<dbReference type="CDD" id="cd06850">
    <property type="entry name" value="biotinyl_domain"/>
    <property type="match status" value="1"/>
</dbReference>
<sequence>MNNNEIKELIHLIDQSSLTHFEFENDSASLKLSKRESDSTSQKVESDQASDQNSSLKQESNVQEYEKPKLAIDSLEASNSEQETLHLVKSPIVGTSYRSSSPDSDAFVKVGDTVEEGQTVMIIEAMKVMNEIKSDVQGTVEEISVEDGQAIEFDQTLIKIKTD</sequence>
<evidence type="ECO:0000256" key="7">
    <source>
        <dbReference type="ARBA" id="ARBA00023267"/>
    </source>
</evidence>
<dbReference type="InterPro" id="IPR001249">
    <property type="entry name" value="AcCoA_biotinCC"/>
</dbReference>
<accession>A0A1H6R9Q5</accession>
<feature type="domain" description="Lipoyl-binding" evidence="10">
    <location>
        <begin position="85"/>
        <end position="161"/>
    </location>
</feature>
<evidence type="ECO:0000256" key="5">
    <source>
        <dbReference type="ARBA" id="ARBA00023098"/>
    </source>
</evidence>
<dbReference type="GO" id="GO:0003989">
    <property type="term" value="F:acetyl-CoA carboxylase activity"/>
    <property type="evidence" value="ECO:0007669"/>
    <property type="project" value="InterPro"/>
</dbReference>
<gene>
    <name evidence="11" type="ORF">SAMN04488113_10178</name>
</gene>
<protein>
    <recommendedName>
        <fullName evidence="2 8">Biotin carboxyl carrier protein of acetyl-CoA carboxylase</fullName>
    </recommendedName>
</protein>
<proteinExistence type="predicted"/>
<dbReference type="PRINTS" id="PR01071">
    <property type="entry name" value="ACOABIOTINCC"/>
</dbReference>
<evidence type="ECO:0000313" key="12">
    <source>
        <dbReference type="Proteomes" id="UP000198564"/>
    </source>
</evidence>
<evidence type="ECO:0000256" key="9">
    <source>
        <dbReference type="SAM" id="MobiDB-lite"/>
    </source>
</evidence>
<dbReference type="SUPFAM" id="SSF51230">
    <property type="entry name" value="Single hybrid motif"/>
    <property type="match status" value="1"/>
</dbReference>
<dbReference type="FunFam" id="2.40.50.100:FF:000003">
    <property type="entry name" value="Acetyl-CoA carboxylase biotin carboxyl carrier protein"/>
    <property type="match status" value="1"/>
</dbReference>
<comment type="function">
    <text evidence="8">This protein is a component of the acetyl coenzyme A carboxylase complex; first, biotin carboxylase catalyzes the carboxylation of the carrier protein and then the transcarboxylase transfers the carboxyl group to form malonyl-CoA.</text>
</comment>
<dbReference type="Pfam" id="PF00364">
    <property type="entry name" value="Biotin_lipoyl"/>
    <property type="match status" value="1"/>
</dbReference>
<evidence type="ECO:0000259" key="10">
    <source>
        <dbReference type="PROSITE" id="PS50968"/>
    </source>
</evidence>
<evidence type="ECO:0000256" key="2">
    <source>
        <dbReference type="ARBA" id="ARBA00017562"/>
    </source>
</evidence>
<evidence type="ECO:0000256" key="1">
    <source>
        <dbReference type="ARBA" id="ARBA00005194"/>
    </source>
</evidence>
<dbReference type="STRING" id="1130080.SAMN04488113_10178"/>
<dbReference type="Proteomes" id="UP000198564">
    <property type="component" value="Unassembled WGS sequence"/>
</dbReference>
<dbReference type="AlphaFoldDB" id="A0A1H6R9Q5"/>
<dbReference type="InterPro" id="IPR011053">
    <property type="entry name" value="Single_hybrid_motif"/>
</dbReference>
<dbReference type="UniPathway" id="UPA00094"/>
<reference evidence="12" key="1">
    <citation type="submission" date="2016-10" db="EMBL/GenBank/DDBJ databases">
        <authorList>
            <person name="Varghese N."/>
            <person name="Submissions S."/>
        </authorList>
    </citation>
    <scope>NUCLEOTIDE SEQUENCE [LARGE SCALE GENOMIC DNA]</scope>
    <source>
        <strain evidence="12">DSM 25751</strain>
    </source>
</reference>
<dbReference type="PANTHER" id="PTHR45266">
    <property type="entry name" value="OXALOACETATE DECARBOXYLASE ALPHA CHAIN"/>
    <property type="match status" value="1"/>
</dbReference>
<dbReference type="InterPro" id="IPR001882">
    <property type="entry name" value="Biotin_BS"/>
</dbReference>
<organism evidence="11 12">
    <name type="scientific">Alkalibacterium gilvum</name>
    <dbReference type="NCBI Taxonomy" id="1130080"/>
    <lineage>
        <taxon>Bacteria</taxon>
        <taxon>Bacillati</taxon>
        <taxon>Bacillota</taxon>
        <taxon>Bacilli</taxon>
        <taxon>Lactobacillales</taxon>
        <taxon>Carnobacteriaceae</taxon>
        <taxon>Alkalibacterium</taxon>
    </lineage>
</organism>
<keyword evidence="7 8" id="KW-0092">Biotin</keyword>
<feature type="region of interest" description="Disordered" evidence="9">
    <location>
        <begin position="27"/>
        <end position="68"/>
    </location>
</feature>
<keyword evidence="6 8" id="KW-0275">Fatty acid biosynthesis</keyword>
<evidence type="ECO:0000256" key="8">
    <source>
        <dbReference type="RuleBase" id="RU364072"/>
    </source>
</evidence>
<dbReference type="RefSeq" id="WP_091631757.1">
    <property type="nucleotide sequence ID" value="NZ_FNYW01000001.1"/>
</dbReference>
<keyword evidence="3 8" id="KW-0444">Lipid biosynthesis</keyword>
<keyword evidence="4 8" id="KW-0276">Fatty acid metabolism</keyword>
<dbReference type="GO" id="GO:0009317">
    <property type="term" value="C:acetyl-CoA carboxylase complex"/>
    <property type="evidence" value="ECO:0007669"/>
    <property type="project" value="InterPro"/>
</dbReference>
<evidence type="ECO:0000256" key="4">
    <source>
        <dbReference type="ARBA" id="ARBA00022832"/>
    </source>
</evidence>
<evidence type="ECO:0000256" key="3">
    <source>
        <dbReference type="ARBA" id="ARBA00022516"/>
    </source>
</evidence>
<dbReference type="Gene3D" id="2.40.50.100">
    <property type="match status" value="1"/>
</dbReference>
<dbReference type="InterPro" id="IPR050709">
    <property type="entry name" value="Biotin_Carboxyl_Carrier/Decarb"/>
</dbReference>
<evidence type="ECO:0000313" key="11">
    <source>
        <dbReference type="EMBL" id="SEI48510.1"/>
    </source>
</evidence>
<comment type="pathway">
    <text evidence="1 8">Lipid metabolism; fatty acid biosynthesis.</text>
</comment>
<keyword evidence="12" id="KW-1185">Reference proteome</keyword>
<dbReference type="OrthoDB" id="9811735at2"/>